<dbReference type="Proteomes" id="UP000516437">
    <property type="component" value="Chromosome 6"/>
</dbReference>
<evidence type="ECO:0000256" key="1">
    <source>
        <dbReference type="SAM" id="Phobius"/>
    </source>
</evidence>
<reference evidence="2 3" key="1">
    <citation type="journal article" date="2019" name="Plant Biotechnol. J.">
        <title>The red bayberry genome and genetic basis of sex determination.</title>
        <authorList>
            <person name="Jia H.M."/>
            <person name="Jia H.J."/>
            <person name="Cai Q.L."/>
            <person name="Wang Y."/>
            <person name="Zhao H.B."/>
            <person name="Yang W.F."/>
            <person name="Wang G.Y."/>
            <person name="Li Y.H."/>
            <person name="Zhan D.L."/>
            <person name="Shen Y.T."/>
            <person name="Niu Q.F."/>
            <person name="Chang L."/>
            <person name="Qiu J."/>
            <person name="Zhao L."/>
            <person name="Xie H.B."/>
            <person name="Fu W.Y."/>
            <person name="Jin J."/>
            <person name="Li X.W."/>
            <person name="Jiao Y."/>
            <person name="Zhou C.C."/>
            <person name="Tu T."/>
            <person name="Chai C.Y."/>
            <person name="Gao J.L."/>
            <person name="Fan L.J."/>
            <person name="van de Weg E."/>
            <person name="Wang J.Y."/>
            <person name="Gao Z.S."/>
        </authorList>
    </citation>
    <scope>NUCLEOTIDE SEQUENCE [LARGE SCALE GENOMIC DNA]</scope>
    <source>
        <tissue evidence="2">Leaves</tissue>
    </source>
</reference>
<feature type="transmembrane region" description="Helical" evidence="1">
    <location>
        <begin position="25"/>
        <end position="51"/>
    </location>
</feature>
<keyword evidence="1" id="KW-1133">Transmembrane helix</keyword>
<dbReference type="AlphaFoldDB" id="A0A6A1V7S2"/>
<sequence>MDQFNHPYFQTATQSSQFWNSNKTIGFLLSVSLLSVIYSHSSFLPFLLHSFHVYISTSPLKLFSHSIDKNYMFLLCNGLLVFIVKISGLVGNSPSGNHLHQGHVIYNRDSQVSGTELSENKAMDGSQIVEIEAEEEEERGIGSLIIAAKGENRLLTLRDEGGEQGNSLNIIEESEDDEELKGFELLSTEDDEELKGFELLSTEDDEELKGFELLSTEDDEELKGFELLSTEDDEELKGFELLSTEELNKRCDDFIRRMKEEIKFGA</sequence>
<dbReference type="PANTHER" id="PTHR34947:SF3">
    <property type="entry name" value="TRANSMEMBRANE PROTEIN"/>
    <property type="match status" value="1"/>
</dbReference>
<gene>
    <name evidence="2" type="ORF">CJ030_MR6G003672</name>
</gene>
<dbReference type="EMBL" id="RXIC02000024">
    <property type="protein sequence ID" value="KAB1208731.1"/>
    <property type="molecule type" value="Genomic_DNA"/>
</dbReference>
<evidence type="ECO:0000313" key="2">
    <source>
        <dbReference type="EMBL" id="KAB1208731.1"/>
    </source>
</evidence>
<name>A0A6A1V7S2_9ROSI</name>
<feature type="transmembrane region" description="Helical" evidence="1">
    <location>
        <begin position="71"/>
        <end position="91"/>
    </location>
</feature>
<proteinExistence type="predicted"/>
<keyword evidence="1" id="KW-0812">Transmembrane</keyword>
<comment type="caution">
    <text evidence="2">The sequence shown here is derived from an EMBL/GenBank/DDBJ whole genome shotgun (WGS) entry which is preliminary data.</text>
</comment>
<keyword evidence="1" id="KW-0472">Membrane</keyword>
<dbReference type="OrthoDB" id="1727102at2759"/>
<protein>
    <submittedName>
        <fullName evidence="2">Uncharacterized protein</fullName>
    </submittedName>
</protein>
<dbReference type="PANTHER" id="PTHR34947">
    <property type="entry name" value="TRANSMEMBRANE PROTEIN"/>
    <property type="match status" value="1"/>
</dbReference>
<keyword evidence="3" id="KW-1185">Reference proteome</keyword>
<organism evidence="2 3">
    <name type="scientific">Morella rubra</name>
    <name type="common">Chinese bayberry</name>
    <dbReference type="NCBI Taxonomy" id="262757"/>
    <lineage>
        <taxon>Eukaryota</taxon>
        <taxon>Viridiplantae</taxon>
        <taxon>Streptophyta</taxon>
        <taxon>Embryophyta</taxon>
        <taxon>Tracheophyta</taxon>
        <taxon>Spermatophyta</taxon>
        <taxon>Magnoliopsida</taxon>
        <taxon>eudicotyledons</taxon>
        <taxon>Gunneridae</taxon>
        <taxon>Pentapetalae</taxon>
        <taxon>rosids</taxon>
        <taxon>fabids</taxon>
        <taxon>Fagales</taxon>
        <taxon>Myricaceae</taxon>
        <taxon>Morella</taxon>
    </lineage>
</organism>
<evidence type="ECO:0000313" key="3">
    <source>
        <dbReference type="Proteomes" id="UP000516437"/>
    </source>
</evidence>
<accession>A0A6A1V7S2</accession>